<reference evidence="1 2" key="1">
    <citation type="submission" date="2021-06" db="EMBL/GenBank/DDBJ databases">
        <title>Caerostris extrusa draft genome.</title>
        <authorList>
            <person name="Kono N."/>
            <person name="Arakawa K."/>
        </authorList>
    </citation>
    <scope>NUCLEOTIDE SEQUENCE [LARGE SCALE GENOMIC DNA]</scope>
</reference>
<evidence type="ECO:0000313" key="1">
    <source>
        <dbReference type="EMBL" id="GIY73278.1"/>
    </source>
</evidence>
<sequence>MADPSTVSDGQFLSLWDNFYGFRLLKGCSDLSRSLKRMVCWMLRDFQKGGRLLRLYGWARLKRCCFSFLLGKQLASYILFPCFIRQTMTS</sequence>
<comment type="caution">
    <text evidence="1">The sequence shown here is derived from an EMBL/GenBank/DDBJ whole genome shotgun (WGS) entry which is preliminary data.</text>
</comment>
<accession>A0AAV4VUX2</accession>
<gene>
    <name evidence="1" type="ORF">CEXT_770811</name>
</gene>
<evidence type="ECO:0000313" key="2">
    <source>
        <dbReference type="Proteomes" id="UP001054945"/>
    </source>
</evidence>
<dbReference type="AlphaFoldDB" id="A0AAV4VUX2"/>
<proteinExistence type="predicted"/>
<name>A0AAV4VUX2_CAEEX</name>
<keyword evidence="2" id="KW-1185">Reference proteome</keyword>
<dbReference type="EMBL" id="BPLR01015056">
    <property type="protein sequence ID" value="GIY73278.1"/>
    <property type="molecule type" value="Genomic_DNA"/>
</dbReference>
<organism evidence="1 2">
    <name type="scientific">Caerostris extrusa</name>
    <name type="common">Bark spider</name>
    <name type="synonym">Caerostris bankana</name>
    <dbReference type="NCBI Taxonomy" id="172846"/>
    <lineage>
        <taxon>Eukaryota</taxon>
        <taxon>Metazoa</taxon>
        <taxon>Ecdysozoa</taxon>
        <taxon>Arthropoda</taxon>
        <taxon>Chelicerata</taxon>
        <taxon>Arachnida</taxon>
        <taxon>Araneae</taxon>
        <taxon>Araneomorphae</taxon>
        <taxon>Entelegynae</taxon>
        <taxon>Araneoidea</taxon>
        <taxon>Araneidae</taxon>
        <taxon>Caerostris</taxon>
    </lineage>
</organism>
<dbReference type="Proteomes" id="UP001054945">
    <property type="component" value="Unassembled WGS sequence"/>
</dbReference>
<protein>
    <submittedName>
        <fullName evidence="1">Uncharacterized protein</fullName>
    </submittedName>
</protein>